<reference evidence="2 3" key="1">
    <citation type="submission" date="2020-01" db="EMBL/GenBank/DDBJ databases">
        <title>Genomes of bacteria type strains.</title>
        <authorList>
            <person name="Chen J."/>
            <person name="Zhu S."/>
            <person name="Yang J."/>
        </authorList>
    </citation>
    <scope>NUCLEOTIDE SEQUENCE [LARGE SCALE GENOMIC DNA]</scope>
    <source>
        <strain evidence="2 3">DSM 16655</strain>
    </source>
</reference>
<dbReference type="InterPro" id="IPR016181">
    <property type="entry name" value="Acyl_CoA_acyltransferase"/>
</dbReference>
<keyword evidence="3" id="KW-1185">Reference proteome</keyword>
<comment type="caution">
    <text evidence="2">The sequence shown here is derived from an EMBL/GenBank/DDBJ whole genome shotgun (WGS) entry which is preliminary data.</text>
</comment>
<feature type="domain" description="BioF2-like acetyltransferase" evidence="1">
    <location>
        <begin position="188"/>
        <end position="343"/>
    </location>
</feature>
<dbReference type="Pfam" id="PF13480">
    <property type="entry name" value="Acetyltransf_6"/>
    <property type="match status" value="1"/>
</dbReference>
<dbReference type="InterPro" id="IPR038740">
    <property type="entry name" value="BioF2-like_GNAT_dom"/>
</dbReference>
<dbReference type="Proteomes" id="UP001320715">
    <property type="component" value="Unassembled WGS sequence"/>
</dbReference>
<dbReference type="EMBL" id="JAAAML010000003">
    <property type="protein sequence ID" value="MCO6410129.1"/>
    <property type="molecule type" value="Genomic_DNA"/>
</dbReference>
<organism evidence="2 3">
    <name type="scientific">Hoeflea alexandrii</name>
    <dbReference type="NCBI Taxonomy" id="288436"/>
    <lineage>
        <taxon>Bacteria</taxon>
        <taxon>Pseudomonadati</taxon>
        <taxon>Pseudomonadota</taxon>
        <taxon>Alphaproteobacteria</taxon>
        <taxon>Hyphomicrobiales</taxon>
        <taxon>Rhizobiaceae</taxon>
        <taxon>Hoeflea</taxon>
    </lineage>
</organism>
<name>A0ABT1CVC7_9HYPH</name>
<protein>
    <submittedName>
        <fullName evidence="2">GNAT family N-acetyltransferase</fullName>
    </submittedName>
</protein>
<evidence type="ECO:0000259" key="1">
    <source>
        <dbReference type="Pfam" id="PF13480"/>
    </source>
</evidence>
<sequence>MANAQDITAPLASAAQHAAADVDRLSARIAPAPEAIPELWSALEADPKTSFHQSRAWVEAWTKTTGASLNVVSLEHDGVPFAILPLEIEQRGGLSIARFAGTAHSNENTGLIDTKQLTKIGQVSAKQLATALTKAGLSADLVLFDKMTPETAGQPPFSGLPRVFHQNPSFQLPLFTDFSEVLAQINGKRRRKKFRVSERRLEAMGGYRHITGDSDAEALRLLDAFLEQKPARLTAQGLPNVFADPGIRAFLRSLATTRNVDGQPALELHGIELAGGDHAGRIISVAGLTVKDRHVTCQFGSIDETVAADVSAGELLFYLMIERASASGHKVFDFGVGDQLYKRSWCPQRTELVDCYVPLNLKGRLAAPLITGMIRLKRTIKTSPALHRIAARLRGLTVEKARPAAETD</sequence>
<evidence type="ECO:0000313" key="3">
    <source>
        <dbReference type="Proteomes" id="UP001320715"/>
    </source>
</evidence>
<dbReference type="SUPFAM" id="SSF55729">
    <property type="entry name" value="Acyl-CoA N-acyltransferases (Nat)"/>
    <property type="match status" value="1"/>
</dbReference>
<evidence type="ECO:0000313" key="2">
    <source>
        <dbReference type="EMBL" id="MCO6410129.1"/>
    </source>
</evidence>
<proteinExistence type="predicted"/>
<accession>A0ABT1CVC7</accession>
<dbReference type="Gene3D" id="3.40.630.30">
    <property type="match status" value="1"/>
</dbReference>
<gene>
    <name evidence="2" type="ORF">GTW23_18250</name>
</gene>
<dbReference type="RefSeq" id="WP_252916843.1">
    <property type="nucleotide sequence ID" value="NZ_JAAAML010000003.1"/>
</dbReference>